<sequence>MEAPFGGDVWFDRLEVGGWPCSPDGRPRAMLRFLIRRVLSGVLVMWLVTTVVFLLFFATSRDPAARFAGKSATPETLALLRHRMGLDEPLPLQYWHFVTRLLSGDLGYSYATRSPVDGLIENALPVTVSLVCGAAVLWLLTGVVTGVISATRARSVVDRGITTVVILGMSVPVFVTAATLLYLLAFKLPVFPLGGYVPLHEDPAEWFYHLMLPWITGALLQSAVYTRLTRGSLLDVLDEDYVRTARAKGLSERRVVYRHGLRSALTPIVTQFGMDLGAVLGGALVTETVFGLQGMGELTVRSMTSGDLPVIMAVVLLAALGTVVANILVDAAYAILDPRVRLT</sequence>
<dbReference type="PANTHER" id="PTHR43163:SF6">
    <property type="entry name" value="DIPEPTIDE TRANSPORT SYSTEM PERMEASE PROTEIN DPPB-RELATED"/>
    <property type="match status" value="1"/>
</dbReference>
<evidence type="ECO:0000256" key="5">
    <source>
        <dbReference type="ARBA" id="ARBA00022989"/>
    </source>
</evidence>
<accession>A0ABP8PVA2</accession>
<feature type="transmembrane region" description="Helical" evidence="7">
    <location>
        <begin position="160"/>
        <end position="186"/>
    </location>
</feature>
<evidence type="ECO:0000256" key="6">
    <source>
        <dbReference type="ARBA" id="ARBA00023136"/>
    </source>
</evidence>
<feature type="transmembrane region" description="Helical" evidence="7">
    <location>
        <begin position="206"/>
        <end position="225"/>
    </location>
</feature>
<feature type="domain" description="ABC transmembrane type-1" evidence="8">
    <location>
        <begin position="124"/>
        <end position="329"/>
    </location>
</feature>
<dbReference type="PROSITE" id="PS50928">
    <property type="entry name" value="ABC_TM1"/>
    <property type="match status" value="1"/>
</dbReference>
<dbReference type="InterPro" id="IPR000515">
    <property type="entry name" value="MetI-like"/>
</dbReference>
<evidence type="ECO:0000313" key="9">
    <source>
        <dbReference type="EMBL" id="GAA4491989.1"/>
    </source>
</evidence>
<evidence type="ECO:0000256" key="1">
    <source>
        <dbReference type="ARBA" id="ARBA00004651"/>
    </source>
</evidence>
<evidence type="ECO:0000313" key="10">
    <source>
        <dbReference type="Proteomes" id="UP001500503"/>
    </source>
</evidence>
<evidence type="ECO:0000256" key="2">
    <source>
        <dbReference type="ARBA" id="ARBA00022448"/>
    </source>
</evidence>
<keyword evidence="6 7" id="KW-0472">Membrane</keyword>
<feature type="transmembrane region" description="Helical" evidence="7">
    <location>
        <begin position="268"/>
        <end position="290"/>
    </location>
</feature>
<gene>
    <name evidence="9" type="ORF">GCM10023191_026930</name>
</gene>
<name>A0ABP8PVA2_9ACTN</name>
<feature type="transmembrane region" description="Helical" evidence="7">
    <location>
        <begin position="123"/>
        <end position="148"/>
    </location>
</feature>
<reference evidence="10" key="1">
    <citation type="journal article" date="2019" name="Int. J. Syst. Evol. Microbiol.">
        <title>The Global Catalogue of Microorganisms (GCM) 10K type strain sequencing project: providing services to taxonomists for standard genome sequencing and annotation.</title>
        <authorList>
            <consortium name="The Broad Institute Genomics Platform"/>
            <consortium name="The Broad Institute Genome Sequencing Center for Infectious Disease"/>
            <person name="Wu L."/>
            <person name="Ma J."/>
        </authorList>
    </citation>
    <scope>NUCLEOTIDE SEQUENCE [LARGE SCALE GENOMIC DNA]</scope>
    <source>
        <strain evidence="10">JCM 17933</strain>
    </source>
</reference>
<organism evidence="9 10">
    <name type="scientific">Actinoallomurus oryzae</name>
    <dbReference type="NCBI Taxonomy" id="502180"/>
    <lineage>
        <taxon>Bacteria</taxon>
        <taxon>Bacillati</taxon>
        <taxon>Actinomycetota</taxon>
        <taxon>Actinomycetes</taxon>
        <taxon>Streptosporangiales</taxon>
        <taxon>Thermomonosporaceae</taxon>
        <taxon>Actinoallomurus</taxon>
    </lineage>
</organism>
<feature type="transmembrane region" description="Helical" evidence="7">
    <location>
        <begin position="310"/>
        <end position="336"/>
    </location>
</feature>
<dbReference type="EMBL" id="BAABHF010000017">
    <property type="protein sequence ID" value="GAA4491989.1"/>
    <property type="molecule type" value="Genomic_DNA"/>
</dbReference>
<dbReference type="SUPFAM" id="SSF161098">
    <property type="entry name" value="MetI-like"/>
    <property type="match status" value="1"/>
</dbReference>
<feature type="transmembrane region" description="Helical" evidence="7">
    <location>
        <begin position="38"/>
        <end position="58"/>
    </location>
</feature>
<keyword evidence="3" id="KW-1003">Cell membrane</keyword>
<protein>
    <submittedName>
        <fullName evidence="9">ABC transporter permease</fullName>
    </submittedName>
</protein>
<dbReference type="Gene3D" id="1.10.3720.10">
    <property type="entry name" value="MetI-like"/>
    <property type="match status" value="1"/>
</dbReference>
<proteinExistence type="inferred from homology"/>
<keyword evidence="10" id="KW-1185">Reference proteome</keyword>
<dbReference type="InterPro" id="IPR035906">
    <property type="entry name" value="MetI-like_sf"/>
</dbReference>
<dbReference type="Pfam" id="PF19300">
    <property type="entry name" value="BPD_transp_1_N"/>
    <property type="match status" value="1"/>
</dbReference>
<dbReference type="Proteomes" id="UP001500503">
    <property type="component" value="Unassembled WGS sequence"/>
</dbReference>
<keyword evidence="4 7" id="KW-0812">Transmembrane</keyword>
<evidence type="ECO:0000256" key="7">
    <source>
        <dbReference type="RuleBase" id="RU363032"/>
    </source>
</evidence>
<comment type="subcellular location">
    <subcellularLocation>
        <location evidence="1 7">Cell membrane</location>
        <topology evidence="1 7">Multi-pass membrane protein</topology>
    </subcellularLocation>
</comment>
<dbReference type="Pfam" id="PF00528">
    <property type="entry name" value="BPD_transp_1"/>
    <property type="match status" value="1"/>
</dbReference>
<keyword evidence="5 7" id="KW-1133">Transmembrane helix</keyword>
<dbReference type="InterPro" id="IPR045621">
    <property type="entry name" value="BPD_transp_1_N"/>
</dbReference>
<comment type="similarity">
    <text evidence="7">Belongs to the binding-protein-dependent transport system permease family.</text>
</comment>
<dbReference type="CDD" id="cd06261">
    <property type="entry name" value="TM_PBP2"/>
    <property type="match status" value="1"/>
</dbReference>
<keyword evidence="2 7" id="KW-0813">Transport</keyword>
<evidence type="ECO:0000259" key="8">
    <source>
        <dbReference type="PROSITE" id="PS50928"/>
    </source>
</evidence>
<comment type="caution">
    <text evidence="9">The sequence shown here is derived from an EMBL/GenBank/DDBJ whole genome shotgun (WGS) entry which is preliminary data.</text>
</comment>
<dbReference type="PANTHER" id="PTHR43163">
    <property type="entry name" value="DIPEPTIDE TRANSPORT SYSTEM PERMEASE PROTEIN DPPB-RELATED"/>
    <property type="match status" value="1"/>
</dbReference>
<evidence type="ECO:0000256" key="3">
    <source>
        <dbReference type="ARBA" id="ARBA00022475"/>
    </source>
</evidence>
<evidence type="ECO:0000256" key="4">
    <source>
        <dbReference type="ARBA" id="ARBA00022692"/>
    </source>
</evidence>